<dbReference type="OrthoDB" id="20273at2759"/>
<dbReference type="GO" id="GO:0005829">
    <property type="term" value="C:cytosol"/>
    <property type="evidence" value="ECO:0007669"/>
    <property type="project" value="EnsemblFungi"/>
</dbReference>
<reference evidence="9 10" key="1">
    <citation type="submission" date="2016-02" db="EMBL/GenBank/DDBJ databases">
        <title>Complete genome sequence and transcriptome regulation of the pentose utilising yeast Sugiyamaella lignohabitans.</title>
        <authorList>
            <person name="Bellasio M."/>
            <person name="Peymann A."/>
            <person name="Valli M."/>
            <person name="Sipitzky M."/>
            <person name="Graf A."/>
            <person name="Sauer M."/>
            <person name="Marx H."/>
            <person name="Mattanovich D."/>
        </authorList>
    </citation>
    <scope>NUCLEOTIDE SEQUENCE [LARGE SCALE GENOMIC DNA]</scope>
    <source>
        <strain evidence="9 10">CBS 10342</strain>
    </source>
</reference>
<dbReference type="PANTHER" id="PTHR47043:SF1">
    <property type="entry name" value="UDP-N-ACETYLGLUCOSAMINE TRANSFERASE SUBUNIT ALG13"/>
    <property type="match status" value="1"/>
</dbReference>
<evidence type="ECO:0000256" key="7">
    <source>
        <dbReference type="RuleBase" id="RU362128"/>
    </source>
</evidence>
<dbReference type="GO" id="GO:0004577">
    <property type="term" value="F:N-acetylglucosaminyldiphosphodolichol N-acetylglucosaminyltransferase activity"/>
    <property type="evidence" value="ECO:0007669"/>
    <property type="project" value="UniProtKB-EC"/>
</dbReference>
<evidence type="ECO:0000313" key="9">
    <source>
        <dbReference type="EMBL" id="ANB11117.1"/>
    </source>
</evidence>
<dbReference type="Gene3D" id="3.40.50.2000">
    <property type="entry name" value="Glycogen Phosphorylase B"/>
    <property type="match status" value="1"/>
</dbReference>
<evidence type="ECO:0000256" key="6">
    <source>
        <dbReference type="ARBA" id="ARBA00048184"/>
    </source>
</evidence>
<evidence type="ECO:0000259" key="8">
    <source>
        <dbReference type="Pfam" id="PF04101"/>
    </source>
</evidence>
<dbReference type="GO" id="GO:0006488">
    <property type="term" value="P:dolichol-linked oligosaccharide biosynthetic process"/>
    <property type="evidence" value="ECO:0007669"/>
    <property type="project" value="EnsemblFungi"/>
</dbReference>
<evidence type="ECO:0000256" key="4">
    <source>
        <dbReference type="ARBA" id="ARBA00024804"/>
    </source>
</evidence>
<sequence length="167" mass="18009">MSVLVTSGATVPFEKLIRSTLSDGVLHQLAKQGYRQITVQYGSGKAIFDESVSSCHDPKLSIDGFDFTTDMAREIAKYDLVISHAGTGSILDALRANKKLIAVINTSLMDNHQAEIAHEFESQGYLVSTDTESISAALQRLDSTTLKQLPPADSLKLAAIINEEAGL</sequence>
<dbReference type="KEGG" id="slb:AWJ20_3915"/>
<dbReference type="InterPro" id="IPR052474">
    <property type="entry name" value="UDP-GlcNAc_transferase"/>
</dbReference>
<keyword evidence="10" id="KW-1185">Reference proteome</keyword>
<comment type="catalytic activity">
    <reaction evidence="6">
        <text>an N-acetyl-alpha-D-glucosaminyl-diphospho-di-trans,poly-cis-dolichol + UDP-N-acetyl-alpha-D-glucosamine = an N,N'-diacetylchitobiosyl-diphospho-di-trans,poly-cis-dolichol + UDP + H(+)</text>
        <dbReference type="Rhea" id="RHEA:23380"/>
        <dbReference type="Rhea" id="RHEA-COMP:19507"/>
        <dbReference type="Rhea" id="RHEA-COMP:19510"/>
        <dbReference type="ChEBI" id="CHEBI:15378"/>
        <dbReference type="ChEBI" id="CHEBI:57269"/>
        <dbReference type="ChEBI" id="CHEBI:57705"/>
        <dbReference type="ChEBI" id="CHEBI:58223"/>
        <dbReference type="ChEBI" id="CHEBI:58427"/>
        <dbReference type="EC" id="2.4.1.141"/>
    </reaction>
</comment>
<comment type="function">
    <text evidence="4 7">Involved in protein N-glycosylation. Essential for the second step of the dolichol-linked oligosaccharide pathway.</text>
</comment>
<organism evidence="9 10">
    <name type="scientific">Sugiyamaella lignohabitans</name>
    <dbReference type="NCBI Taxonomy" id="796027"/>
    <lineage>
        <taxon>Eukaryota</taxon>
        <taxon>Fungi</taxon>
        <taxon>Dikarya</taxon>
        <taxon>Ascomycota</taxon>
        <taxon>Saccharomycotina</taxon>
        <taxon>Dipodascomycetes</taxon>
        <taxon>Dipodascales</taxon>
        <taxon>Trichomonascaceae</taxon>
        <taxon>Sugiyamaella</taxon>
    </lineage>
</organism>
<keyword evidence="7 9" id="KW-0328">Glycosyltransferase</keyword>
<dbReference type="Proteomes" id="UP000189580">
    <property type="component" value="Chromosome c"/>
</dbReference>
<evidence type="ECO:0000256" key="2">
    <source>
        <dbReference type="ARBA" id="ARBA00012614"/>
    </source>
</evidence>
<dbReference type="EC" id="2.4.1.141" evidence="2 7"/>
<dbReference type="GO" id="GO:0098548">
    <property type="term" value="C:cytoplasmic side of Golgi membrane"/>
    <property type="evidence" value="ECO:0007669"/>
    <property type="project" value="EnsemblFungi"/>
</dbReference>
<evidence type="ECO:0000256" key="5">
    <source>
        <dbReference type="ARBA" id="ARBA00032061"/>
    </source>
</evidence>
<name>A0A161HGV0_9ASCO</name>
<proteinExistence type="inferred from homology"/>
<dbReference type="AlphaFoldDB" id="A0A161HGV0"/>
<comment type="subunit">
    <text evidence="1 7">Heterodimer with ALG14 to form a functional enzyme.</text>
</comment>
<evidence type="ECO:0000256" key="1">
    <source>
        <dbReference type="ARBA" id="ARBA00011198"/>
    </source>
</evidence>
<dbReference type="PANTHER" id="PTHR47043">
    <property type="entry name" value="UDP-N-ACETYLGLUCOSAMINE TRANSFERASE SUBUNIT ALG13"/>
    <property type="match status" value="1"/>
</dbReference>
<accession>A0A161HGV0</accession>
<feature type="domain" description="Glycosyl transferase family 28 C-terminal" evidence="8">
    <location>
        <begin position="3"/>
        <end position="154"/>
    </location>
</feature>
<dbReference type="InterPro" id="IPR007235">
    <property type="entry name" value="Glyco_trans_28_C"/>
</dbReference>
<gene>
    <name evidence="7 9" type="primary">ALG13</name>
    <name evidence="9" type="ORF">AWJ20_3915</name>
</gene>
<dbReference type="RefSeq" id="XP_018733594.1">
    <property type="nucleotide sequence ID" value="XM_018880955.1"/>
</dbReference>
<keyword evidence="7 9" id="KW-0808">Transferase</keyword>
<evidence type="ECO:0000256" key="3">
    <source>
        <dbReference type="ARBA" id="ARBA00017468"/>
    </source>
</evidence>
<dbReference type="EMBL" id="CP014500">
    <property type="protein sequence ID" value="ANB11117.1"/>
    <property type="molecule type" value="Genomic_DNA"/>
</dbReference>
<evidence type="ECO:0000313" key="10">
    <source>
        <dbReference type="Proteomes" id="UP000189580"/>
    </source>
</evidence>
<protein>
    <recommendedName>
        <fullName evidence="3 7">UDP-N-acetylglucosamine transferase subunit ALG13</fullName>
        <ecNumber evidence="2 7">2.4.1.141</ecNumber>
    </recommendedName>
    <alternativeName>
        <fullName evidence="5 7">Asparagine-linked glycosylation protein 13</fullName>
    </alternativeName>
</protein>
<keyword evidence="7" id="KW-0256">Endoplasmic reticulum</keyword>
<comment type="subcellular location">
    <subcellularLocation>
        <location evidence="7">Endoplasmic reticulum</location>
    </subcellularLocation>
</comment>
<dbReference type="SUPFAM" id="SSF53756">
    <property type="entry name" value="UDP-Glycosyltransferase/glycogen phosphorylase"/>
    <property type="match status" value="1"/>
</dbReference>
<comment type="similarity">
    <text evidence="7">Belongs to the glycosyltransferase 28 family.</text>
</comment>
<dbReference type="GO" id="GO:0043541">
    <property type="term" value="C:UDP-N-acetylglucosamine transferase complex"/>
    <property type="evidence" value="ECO:0007669"/>
    <property type="project" value="EnsemblFungi"/>
</dbReference>
<dbReference type="GO" id="GO:0042802">
    <property type="term" value="F:identical protein binding"/>
    <property type="evidence" value="ECO:0007669"/>
    <property type="project" value="EnsemblFungi"/>
</dbReference>
<dbReference type="GeneID" id="30035989"/>
<dbReference type="Pfam" id="PF04101">
    <property type="entry name" value="Glyco_tran_28_C"/>
    <property type="match status" value="1"/>
</dbReference>